<dbReference type="GO" id="GO:0005509">
    <property type="term" value="F:calcium ion binding"/>
    <property type="evidence" value="ECO:0007669"/>
    <property type="project" value="TreeGrafter"/>
</dbReference>
<evidence type="ECO:0000313" key="4">
    <source>
        <dbReference type="Proteomes" id="UP001249851"/>
    </source>
</evidence>
<keyword evidence="4" id="KW-1185">Reference proteome</keyword>
<proteinExistence type="predicted"/>
<dbReference type="Proteomes" id="UP001249851">
    <property type="component" value="Unassembled WGS sequence"/>
</dbReference>
<reference evidence="3" key="1">
    <citation type="journal article" date="2023" name="G3 (Bethesda)">
        <title>Whole genome assembly and annotation of the endangered Caribbean coral Acropora cervicornis.</title>
        <authorList>
            <person name="Selwyn J.D."/>
            <person name="Vollmer S.V."/>
        </authorList>
    </citation>
    <scope>NUCLEOTIDE SEQUENCE</scope>
    <source>
        <strain evidence="3">K2</strain>
    </source>
</reference>
<dbReference type="InterPro" id="IPR000008">
    <property type="entry name" value="C2_dom"/>
</dbReference>
<name>A0AAD9QW85_ACRCE</name>
<evidence type="ECO:0000256" key="1">
    <source>
        <dbReference type="SAM" id="MobiDB-lite"/>
    </source>
</evidence>
<dbReference type="GO" id="GO:0030276">
    <property type="term" value="F:clathrin binding"/>
    <property type="evidence" value="ECO:0007669"/>
    <property type="project" value="TreeGrafter"/>
</dbReference>
<dbReference type="GO" id="GO:0017156">
    <property type="term" value="P:calcium-ion regulated exocytosis"/>
    <property type="evidence" value="ECO:0007669"/>
    <property type="project" value="TreeGrafter"/>
</dbReference>
<comment type="caution">
    <text evidence="3">The sequence shown here is derived from an EMBL/GenBank/DDBJ whole genome shotgun (WGS) entry which is preliminary data.</text>
</comment>
<dbReference type="GO" id="GO:0005544">
    <property type="term" value="F:calcium-dependent phospholipid binding"/>
    <property type="evidence" value="ECO:0007669"/>
    <property type="project" value="TreeGrafter"/>
</dbReference>
<reference evidence="3" key="2">
    <citation type="journal article" date="2023" name="Science">
        <title>Genomic signatures of disease resistance in endangered staghorn corals.</title>
        <authorList>
            <person name="Vollmer S.V."/>
            <person name="Selwyn J.D."/>
            <person name="Despard B.A."/>
            <person name="Roesel C.L."/>
        </authorList>
    </citation>
    <scope>NUCLEOTIDE SEQUENCE</scope>
    <source>
        <strain evidence="3">K2</strain>
    </source>
</reference>
<protein>
    <submittedName>
        <fullName evidence="3">Synaptotagmin-11</fullName>
    </submittedName>
</protein>
<feature type="compositionally biased region" description="Polar residues" evidence="1">
    <location>
        <begin position="1"/>
        <end position="10"/>
    </location>
</feature>
<dbReference type="Gene3D" id="2.60.40.150">
    <property type="entry name" value="C2 domain"/>
    <property type="match status" value="1"/>
</dbReference>
<sequence>MGNSNNKQSTSSFFENEEEEESWFEWMESRSRRTEINNQNIISPKTGPWPPFQPLTFQADTLNGRQKKSKLIKPAPNLFKEGFVPRKGDYLATSEDHRIDSEETLGHREANNNTTPEKNVWAEGESIYSQISPDFPVGEVNISLKYEKSTNRLQVCILKARNLCCKAPDGRKQDRCGVSCSDLYLMVSLRKGQTILQSFRTSKKKGNTDVLFYENYAFDLTSLKLCDISLRLAAIHCCKHVVNADHAIGYVDTDEKSNEASFGGHWLEVITCSGKKVNKWHTLWS</sequence>
<dbReference type="PANTHER" id="PTHR10024">
    <property type="entry name" value="SYNAPTOTAGMIN"/>
    <property type="match status" value="1"/>
</dbReference>
<evidence type="ECO:0000259" key="2">
    <source>
        <dbReference type="PROSITE" id="PS50004"/>
    </source>
</evidence>
<dbReference type="InterPro" id="IPR035892">
    <property type="entry name" value="C2_domain_sf"/>
</dbReference>
<dbReference type="GO" id="GO:0070382">
    <property type="term" value="C:exocytic vesicle"/>
    <property type="evidence" value="ECO:0007669"/>
    <property type="project" value="TreeGrafter"/>
</dbReference>
<dbReference type="SUPFAM" id="SSF49562">
    <property type="entry name" value="C2 domain (Calcium/lipid-binding domain, CaLB)"/>
    <property type="match status" value="1"/>
</dbReference>
<feature type="domain" description="C2" evidence="2">
    <location>
        <begin position="136"/>
        <end position="281"/>
    </location>
</feature>
<dbReference type="GO" id="GO:0000149">
    <property type="term" value="F:SNARE binding"/>
    <property type="evidence" value="ECO:0007669"/>
    <property type="project" value="TreeGrafter"/>
</dbReference>
<accession>A0AAD9QW85</accession>
<dbReference type="EMBL" id="JARQWQ010000012">
    <property type="protein sequence ID" value="KAK2568463.1"/>
    <property type="molecule type" value="Genomic_DNA"/>
</dbReference>
<dbReference type="AlphaFoldDB" id="A0AAD9QW85"/>
<feature type="region of interest" description="Disordered" evidence="1">
    <location>
        <begin position="1"/>
        <end position="26"/>
    </location>
</feature>
<dbReference type="PANTHER" id="PTHR10024:SF377">
    <property type="entry name" value="SYNAPTOTAGMIN-15-LIKE ISOFORM X1"/>
    <property type="match status" value="1"/>
</dbReference>
<evidence type="ECO:0000313" key="3">
    <source>
        <dbReference type="EMBL" id="KAK2568463.1"/>
    </source>
</evidence>
<dbReference type="GO" id="GO:0001786">
    <property type="term" value="F:phosphatidylserine binding"/>
    <property type="evidence" value="ECO:0007669"/>
    <property type="project" value="TreeGrafter"/>
</dbReference>
<gene>
    <name evidence="3" type="ORF">P5673_007509</name>
</gene>
<organism evidence="3 4">
    <name type="scientific">Acropora cervicornis</name>
    <name type="common">Staghorn coral</name>
    <dbReference type="NCBI Taxonomy" id="6130"/>
    <lineage>
        <taxon>Eukaryota</taxon>
        <taxon>Metazoa</taxon>
        <taxon>Cnidaria</taxon>
        <taxon>Anthozoa</taxon>
        <taxon>Hexacorallia</taxon>
        <taxon>Scleractinia</taxon>
        <taxon>Astrocoeniina</taxon>
        <taxon>Acroporidae</taxon>
        <taxon>Acropora</taxon>
    </lineage>
</organism>
<dbReference type="Pfam" id="PF00168">
    <property type="entry name" value="C2"/>
    <property type="match status" value="1"/>
</dbReference>
<dbReference type="GO" id="GO:0005886">
    <property type="term" value="C:plasma membrane"/>
    <property type="evidence" value="ECO:0007669"/>
    <property type="project" value="TreeGrafter"/>
</dbReference>
<dbReference type="PROSITE" id="PS50004">
    <property type="entry name" value="C2"/>
    <property type="match status" value="1"/>
</dbReference>